<dbReference type="Proteomes" id="UP000248079">
    <property type="component" value="Unassembled WGS sequence"/>
</dbReference>
<comment type="caution">
    <text evidence="2">The sequence shown here is derived from an EMBL/GenBank/DDBJ whole genome shotgun (WGS) entry which is preliminary data.</text>
</comment>
<evidence type="ECO:0000313" key="3">
    <source>
        <dbReference type="Proteomes" id="UP000248079"/>
    </source>
</evidence>
<dbReference type="AlphaFoldDB" id="A0A2V4A4J7"/>
<dbReference type="EMBL" id="QFLI01000054">
    <property type="protein sequence ID" value="PXX94622.1"/>
    <property type="molecule type" value="Genomic_DNA"/>
</dbReference>
<reference evidence="2 3" key="1">
    <citation type="submission" date="2018-05" db="EMBL/GenBank/DDBJ databases">
        <title>Marinifilum breve JC075T sp. nov., a marine bacterium isolated from Yongle Blue Hole in the South China Sea.</title>
        <authorList>
            <person name="Fu T."/>
        </authorList>
    </citation>
    <scope>NUCLEOTIDE SEQUENCE [LARGE SCALE GENOMIC DNA]</scope>
    <source>
        <strain evidence="2 3">JC075</strain>
    </source>
</reference>
<evidence type="ECO:0000313" key="2">
    <source>
        <dbReference type="EMBL" id="PXX94622.1"/>
    </source>
</evidence>
<keyword evidence="3" id="KW-1185">Reference proteome</keyword>
<protein>
    <submittedName>
        <fullName evidence="2">Uncharacterized protein</fullName>
    </submittedName>
</protein>
<feature type="non-terminal residue" evidence="2">
    <location>
        <position position="1"/>
    </location>
</feature>
<organism evidence="2 3">
    <name type="scientific">Marinifilum breve</name>
    <dbReference type="NCBI Taxonomy" id="2184082"/>
    <lineage>
        <taxon>Bacteria</taxon>
        <taxon>Pseudomonadati</taxon>
        <taxon>Bacteroidota</taxon>
        <taxon>Bacteroidia</taxon>
        <taxon>Marinilabiliales</taxon>
        <taxon>Marinifilaceae</taxon>
    </lineage>
</organism>
<feature type="region of interest" description="Disordered" evidence="1">
    <location>
        <begin position="1"/>
        <end position="74"/>
    </location>
</feature>
<gene>
    <name evidence="2" type="ORF">DF185_22975</name>
</gene>
<accession>A0A2V4A4J7</accession>
<name>A0A2V4A4J7_9BACT</name>
<evidence type="ECO:0000256" key="1">
    <source>
        <dbReference type="SAM" id="MobiDB-lite"/>
    </source>
</evidence>
<sequence>GAFRTPQEGWCFTEASPLSPDKPIPGGGCTPNKEKRTLPRTPADVSEVGCVTALGARRTKGPTHTNLRGQGREY</sequence>
<proteinExistence type="predicted"/>